<gene>
    <name evidence="2" type="ORF">K0M31_017765</name>
</gene>
<dbReference type="AlphaFoldDB" id="A0AA40G5P9"/>
<keyword evidence="3" id="KW-1185">Reference proteome</keyword>
<keyword evidence="1" id="KW-0472">Membrane</keyword>
<sequence>MHTPIRNHVDQPRNPNYKEDIVYVTKHLKWILNCIGIWPAMLKGIGKFLPKIAIVLCNLVLFFIEVQCVLHIILEQKDLLLRLRLLGLACYSLICLMKYWALTVRKSKIKYCIEQLHTDWKEVTRSEYI</sequence>
<feature type="transmembrane region" description="Helical" evidence="1">
    <location>
        <begin position="52"/>
        <end position="74"/>
    </location>
</feature>
<evidence type="ECO:0000313" key="3">
    <source>
        <dbReference type="Proteomes" id="UP001177670"/>
    </source>
</evidence>
<comment type="caution">
    <text evidence="2">The sequence shown here is derived from an EMBL/GenBank/DDBJ whole genome shotgun (WGS) entry which is preliminary data.</text>
</comment>
<proteinExistence type="predicted"/>
<protein>
    <submittedName>
        <fullName evidence="2">Uncharacterized protein</fullName>
    </submittedName>
</protein>
<keyword evidence="1" id="KW-0812">Transmembrane</keyword>
<organism evidence="2 3">
    <name type="scientific">Melipona bicolor</name>
    <dbReference type="NCBI Taxonomy" id="60889"/>
    <lineage>
        <taxon>Eukaryota</taxon>
        <taxon>Metazoa</taxon>
        <taxon>Ecdysozoa</taxon>
        <taxon>Arthropoda</taxon>
        <taxon>Hexapoda</taxon>
        <taxon>Insecta</taxon>
        <taxon>Pterygota</taxon>
        <taxon>Neoptera</taxon>
        <taxon>Endopterygota</taxon>
        <taxon>Hymenoptera</taxon>
        <taxon>Apocrita</taxon>
        <taxon>Aculeata</taxon>
        <taxon>Apoidea</taxon>
        <taxon>Anthophila</taxon>
        <taxon>Apidae</taxon>
        <taxon>Melipona</taxon>
    </lineage>
</organism>
<reference evidence="2" key="1">
    <citation type="submission" date="2021-10" db="EMBL/GenBank/DDBJ databases">
        <title>Melipona bicolor Genome sequencing and assembly.</title>
        <authorList>
            <person name="Araujo N.S."/>
            <person name="Arias M.C."/>
        </authorList>
    </citation>
    <scope>NUCLEOTIDE SEQUENCE</scope>
    <source>
        <strain evidence="2">USP_2M_L1-L4_2017</strain>
        <tissue evidence="2">Whole body</tissue>
    </source>
</reference>
<evidence type="ECO:0000256" key="1">
    <source>
        <dbReference type="SAM" id="Phobius"/>
    </source>
</evidence>
<dbReference type="EMBL" id="JAHYIQ010000006">
    <property type="protein sequence ID" value="KAK1131481.1"/>
    <property type="molecule type" value="Genomic_DNA"/>
</dbReference>
<dbReference type="Proteomes" id="UP001177670">
    <property type="component" value="Unassembled WGS sequence"/>
</dbReference>
<keyword evidence="1" id="KW-1133">Transmembrane helix</keyword>
<feature type="transmembrane region" description="Helical" evidence="1">
    <location>
        <begin position="80"/>
        <end position="101"/>
    </location>
</feature>
<evidence type="ECO:0000313" key="2">
    <source>
        <dbReference type="EMBL" id="KAK1131481.1"/>
    </source>
</evidence>
<name>A0AA40G5P9_9HYME</name>
<accession>A0AA40G5P9</accession>